<feature type="compositionally biased region" description="Acidic residues" evidence="4">
    <location>
        <begin position="339"/>
        <end position="363"/>
    </location>
</feature>
<dbReference type="PANTHER" id="PTHR24198:SF165">
    <property type="entry name" value="ANKYRIN REPEAT-CONTAINING PROTEIN-RELATED"/>
    <property type="match status" value="1"/>
</dbReference>
<evidence type="ECO:0000313" key="6">
    <source>
        <dbReference type="EMBL" id="KOS23183.1"/>
    </source>
</evidence>
<dbReference type="Proteomes" id="UP000053831">
    <property type="component" value="Unassembled WGS sequence"/>
</dbReference>
<feature type="repeat" description="ANK" evidence="3">
    <location>
        <begin position="860"/>
        <end position="892"/>
    </location>
</feature>
<keyword evidence="7" id="KW-1185">Reference proteome</keyword>
<dbReference type="PANTHER" id="PTHR24198">
    <property type="entry name" value="ANKYRIN REPEAT AND PROTEIN KINASE DOMAIN-CONTAINING PROTEIN"/>
    <property type="match status" value="1"/>
</dbReference>
<accession>A0A0M9VXG2</accession>
<feature type="repeat" description="ANK" evidence="3">
    <location>
        <begin position="893"/>
        <end position="925"/>
    </location>
</feature>
<dbReference type="PROSITE" id="PS50088">
    <property type="entry name" value="ANK_REPEAT"/>
    <property type="match status" value="6"/>
</dbReference>
<evidence type="ECO:0000313" key="7">
    <source>
        <dbReference type="Proteomes" id="UP000053831"/>
    </source>
</evidence>
<dbReference type="STRING" id="150374.A0A0M9VXG2"/>
<reference evidence="6 7" key="1">
    <citation type="submission" date="2015-07" db="EMBL/GenBank/DDBJ databases">
        <title>The genome of the fungus Escovopsis weberi, a specialized disease agent of ant agriculture.</title>
        <authorList>
            <person name="de Man T.J."/>
            <person name="Stajich J.E."/>
            <person name="Kubicek C.P."/>
            <person name="Chenthamara K."/>
            <person name="Atanasova L."/>
            <person name="Druzhinina I.S."/>
            <person name="Birnbaum S."/>
            <person name="Barribeau S.M."/>
            <person name="Teiling C."/>
            <person name="Suen G."/>
            <person name="Currie C."/>
            <person name="Gerardo N.M."/>
        </authorList>
    </citation>
    <scope>NUCLEOTIDE SEQUENCE [LARGE SCALE GENOMIC DNA]</scope>
</reference>
<dbReference type="Pfam" id="PF24883">
    <property type="entry name" value="NPHP3_N"/>
    <property type="match status" value="1"/>
</dbReference>
<dbReference type="Gene3D" id="1.25.40.20">
    <property type="entry name" value="Ankyrin repeat-containing domain"/>
    <property type="match status" value="3"/>
</dbReference>
<dbReference type="InterPro" id="IPR002110">
    <property type="entry name" value="Ankyrin_rpt"/>
</dbReference>
<dbReference type="PROSITE" id="PS50297">
    <property type="entry name" value="ANK_REP_REGION"/>
    <property type="match status" value="5"/>
</dbReference>
<evidence type="ECO:0000256" key="3">
    <source>
        <dbReference type="PROSITE-ProRule" id="PRU00023"/>
    </source>
</evidence>
<evidence type="ECO:0000259" key="5">
    <source>
        <dbReference type="Pfam" id="PF24883"/>
    </source>
</evidence>
<feature type="repeat" description="ANK" evidence="3">
    <location>
        <begin position="464"/>
        <end position="496"/>
    </location>
</feature>
<organism evidence="6 7">
    <name type="scientific">Escovopsis weberi</name>
    <dbReference type="NCBI Taxonomy" id="150374"/>
    <lineage>
        <taxon>Eukaryota</taxon>
        <taxon>Fungi</taxon>
        <taxon>Dikarya</taxon>
        <taxon>Ascomycota</taxon>
        <taxon>Pezizomycotina</taxon>
        <taxon>Sordariomycetes</taxon>
        <taxon>Hypocreomycetidae</taxon>
        <taxon>Hypocreales</taxon>
        <taxon>Hypocreaceae</taxon>
        <taxon>Escovopsis</taxon>
    </lineage>
</organism>
<feature type="domain" description="Nephrocystin 3-like N-terminal" evidence="5">
    <location>
        <begin position="8"/>
        <end position="156"/>
    </location>
</feature>
<protein>
    <submittedName>
        <fullName evidence="6">Ankyrin-3</fullName>
    </submittedName>
</protein>
<feature type="repeat" description="ANK" evidence="3">
    <location>
        <begin position="498"/>
        <end position="530"/>
    </location>
</feature>
<proteinExistence type="predicted"/>
<comment type="caution">
    <text evidence="6">The sequence shown here is derived from an EMBL/GenBank/DDBJ whole genome shotgun (WGS) entry which is preliminary data.</text>
</comment>
<dbReference type="SMART" id="SM00248">
    <property type="entry name" value="ANK"/>
    <property type="match status" value="14"/>
</dbReference>
<dbReference type="AlphaFoldDB" id="A0A0M9VXG2"/>
<evidence type="ECO:0000256" key="1">
    <source>
        <dbReference type="ARBA" id="ARBA00022737"/>
    </source>
</evidence>
<dbReference type="SUPFAM" id="SSF48403">
    <property type="entry name" value="Ankyrin repeat"/>
    <property type="match status" value="2"/>
</dbReference>
<evidence type="ECO:0000256" key="2">
    <source>
        <dbReference type="ARBA" id="ARBA00023043"/>
    </source>
</evidence>
<dbReference type="Pfam" id="PF12796">
    <property type="entry name" value="Ank_2"/>
    <property type="match status" value="3"/>
</dbReference>
<feature type="repeat" description="ANK" evidence="3">
    <location>
        <begin position="760"/>
        <end position="788"/>
    </location>
</feature>
<keyword evidence="1" id="KW-0677">Repeat</keyword>
<sequence length="965" mass="106643">MAALNCVESLIHKCEEQNTGQDPVLVAYFFCDAIAEFSTAEDILKSIIRQLITQQESLAPYAKVFAKKKSKDDGKYQSQQASITIENLWQSLQDMLADEFIGSRVYFVLNNLHILPPESDSTIKLMKFISAELEGLHKAKSSDAKRVLTRWLITSREAHNVDVVLKVDGVRVIDLEDAKYENCVQSELRNHAKKMISELGMEKKYNKALTYFASSLIGKRAQNTQWIDITCVQLGELADTESHLRVRRVLETMPQDLKDLLNQSWLQIFRSVEANTVEKIKEMLRAMVLTFEDPTESELGILAGLASNEEEKDELRKLIDHCKPLLALKRTSKNDFISEEDYSEFSESEDEYEDEGEEDEKDPEADILKDKALPYTVKHWLHHASKATLEIAEDLSLEEDFWRPGSIIRHRWMVEYSRMTTTLDGFDYKTMTGLHIAAALGFRQLVAALIRNGHENELQERDSLVNSPLHFAAYLGRPNIVEELLNRGAVIDDAIEIHEQTPLCMASFSGHVNVMKKLLLRGADPNAQADEIGPVINAAISSGNRAAVELLVEHDVSFSLPPGTDETILSPLAMAAELADFSMFDYLVGRYADRIPVENYSQALVRAASAGRFEVFHRLLEFDHDRQTFQSALDAAVEEWNWDVVKTLLEKRRDLDCNGMFLEAATCSVPSDKVVEMAWRYAADNVPITAETLNNSLYHATDREKGSTVKLLLQEFKADPNATGEDYGNALTAAAFDGNLELVQLLIEAGADVNHADGWALQTAATEGYDKIVEELLSHGADVNACTSNANFKQGTALQGACESGKANIVELLLGHDANPNLGTGPDAPPVVAAAMRGEDGIVSHLVQAKADLDVFGGSDHSTPLINAAAYLPQASLKLILDAGADINLPNDEGESALIVAARRGEVEAVTFLIDNGADLMHSSKQGMNALQSAFHSQQYECMGVLVDRISMVLEAIKGAADAGS</sequence>
<feature type="region of interest" description="Disordered" evidence="4">
    <location>
        <begin position="339"/>
        <end position="365"/>
    </location>
</feature>
<gene>
    <name evidence="6" type="ORF">ESCO_003354</name>
</gene>
<name>A0A0M9VXG2_ESCWE</name>
<dbReference type="InterPro" id="IPR056884">
    <property type="entry name" value="NPHP3-like_N"/>
</dbReference>
<keyword evidence="2 3" id="KW-0040">ANK repeat</keyword>
<dbReference type="OrthoDB" id="427518at2759"/>
<dbReference type="EMBL" id="LGSR01000002">
    <property type="protein sequence ID" value="KOS23183.1"/>
    <property type="molecule type" value="Genomic_DNA"/>
</dbReference>
<evidence type="ECO:0000256" key="4">
    <source>
        <dbReference type="SAM" id="MobiDB-lite"/>
    </source>
</evidence>
<dbReference type="InterPro" id="IPR036770">
    <property type="entry name" value="Ankyrin_rpt-contain_sf"/>
</dbReference>
<feature type="repeat" description="ANK" evidence="3">
    <location>
        <begin position="726"/>
        <end position="758"/>
    </location>
</feature>